<protein>
    <submittedName>
        <fullName evidence="1">Uncharacterized protein</fullName>
    </submittedName>
</protein>
<reference evidence="1" key="1">
    <citation type="submission" date="2023-08" db="EMBL/GenBank/DDBJ databases">
        <authorList>
            <person name="Chen Y."/>
            <person name="Shah S."/>
            <person name="Dougan E. K."/>
            <person name="Thang M."/>
            <person name="Chan C."/>
        </authorList>
    </citation>
    <scope>NUCLEOTIDE SEQUENCE</scope>
</reference>
<proteinExistence type="predicted"/>
<keyword evidence="2" id="KW-1185">Reference proteome</keyword>
<dbReference type="Proteomes" id="UP001178507">
    <property type="component" value="Unassembled WGS sequence"/>
</dbReference>
<accession>A0AA36JLJ0</accession>
<name>A0AA36JLJ0_9DINO</name>
<evidence type="ECO:0000313" key="1">
    <source>
        <dbReference type="EMBL" id="CAJ1408468.1"/>
    </source>
</evidence>
<comment type="caution">
    <text evidence="1">The sequence shown here is derived from an EMBL/GenBank/DDBJ whole genome shotgun (WGS) entry which is preliminary data.</text>
</comment>
<evidence type="ECO:0000313" key="2">
    <source>
        <dbReference type="Proteomes" id="UP001178507"/>
    </source>
</evidence>
<sequence length="90" mass="10592">MDMRTGACETHPLQAFGELYTKRKRHTLLFQNYETYTQLFQALPVEVATEKSLLPLMRCYRRMKVSHDPFVRAVAWGMWSLRVSQQGKVL</sequence>
<organism evidence="1 2">
    <name type="scientific">Effrenium voratum</name>
    <dbReference type="NCBI Taxonomy" id="2562239"/>
    <lineage>
        <taxon>Eukaryota</taxon>
        <taxon>Sar</taxon>
        <taxon>Alveolata</taxon>
        <taxon>Dinophyceae</taxon>
        <taxon>Suessiales</taxon>
        <taxon>Symbiodiniaceae</taxon>
        <taxon>Effrenium</taxon>
    </lineage>
</organism>
<dbReference type="AlphaFoldDB" id="A0AA36JLJ0"/>
<dbReference type="EMBL" id="CAUJNA010003722">
    <property type="protein sequence ID" value="CAJ1408468.1"/>
    <property type="molecule type" value="Genomic_DNA"/>
</dbReference>
<gene>
    <name evidence="1" type="ORF">EVOR1521_LOCUS29871</name>
</gene>